<feature type="domain" description="TIR" evidence="1">
    <location>
        <begin position="14"/>
        <end position="133"/>
    </location>
</feature>
<reference evidence="2" key="2">
    <citation type="submission" date="2018-07" db="EMBL/GenBank/DDBJ databases">
        <authorList>
            <consortium name="NCBI Pathogen Detection Project"/>
        </authorList>
    </citation>
    <scope>NUCLEOTIDE SEQUENCE</scope>
    <source>
        <strain evidence="2">13-0153</strain>
    </source>
</reference>
<sequence length="324" mass="37475">MQTMTNVENSLTAFISYAWGDHFEKKEWIRQHIVESLELKYRVFWDRDSIDFGESIDACILRTLNQRPLMVFCICDTDYISSAQNVGSGLHRELQLLAEIATEKDVKIIPLIFDSTCIHNLPTLLAGRTYLLLEELYRRGLYLGDIILSLADGITQAEMTIWLKQKIARNELYKQAENYFQNHQLTIWGNAHTHEVVIEPRTLLLAPQWMWDSKKWGYMLSDDNPTFCPSKGRWHWDYGFTPSYGMRAFGTAVASAFFPQCTSHADQCKLQIAGAILAKKVFSMVYNTEPFIFEYKEFIQILINDKDGYNALESLLHSVSLLNE</sequence>
<accession>A0A729FZ84</accession>
<proteinExistence type="predicted"/>
<dbReference type="GO" id="GO:0007165">
    <property type="term" value="P:signal transduction"/>
    <property type="evidence" value="ECO:0007669"/>
    <property type="project" value="InterPro"/>
</dbReference>
<dbReference type="EMBL" id="DAAROH010000063">
    <property type="protein sequence ID" value="HAE3210496.1"/>
    <property type="molecule type" value="Genomic_DNA"/>
</dbReference>
<gene>
    <name evidence="2" type="ORF">G3451_004543</name>
</gene>
<organism evidence="2">
    <name type="scientific">Salmonella enterica subsp. houtenae serovar 48:z4,z32:-</name>
    <dbReference type="NCBI Taxonomy" id="2577535"/>
    <lineage>
        <taxon>Bacteria</taxon>
        <taxon>Pseudomonadati</taxon>
        <taxon>Pseudomonadota</taxon>
        <taxon>Gammaproteobacteria</taxon>
        <taxon>Enterobacterales</taxon>
        <taxon>Enterobacteriaceae</taxon>
        <taxon>Salmonella</taxon>
    </lineage>
</organism>
<dbReference type="Pfam" id="PF13676">
    <property type="entry name" value="TIR_2"/>
    <property type="match status" value="1"/>
</dbReference>
<reference evidence="2" key="1">
    <citation type="journal article" date="2018" name="Genome Biol.">
        <title>SKESA: strategic k-mer extension for scrupulous assemblies.</title>
        <authorList>
            <person name="Souvorov A."/>
            <person name="Agarwala R."/>
            <person name="Lipman D.J."/>
        </authorList>
    </citation>
    <scope>NUCLEOTIDE SEQUENCE</scope>
    <source>
        <strain evidence="2">13-0153</strain>
    </source>
</reference>
<dbReference type="Gene3D" id="3.40.50.10140">
    <property type="entry name" value="Toll/interleukin-1 receptor homology (TIR) domain"/>
    <property type="match status" value="1"/>
</dbReference>
<dbReference type="AlphaFoldDB" id="A0A729FZ84"/>
<name>A0A729FZ84_SALHO</name>
<evidence type="ECO:0000259" key="1">
    <source>
        <dbReference type="Pfam" id="PF13676"/>
    </source>
</evidence>
<dbReference type="InterPro" id="IPR000157">
    <property type="entry name" value="TIR_dom"/>
</dbReference>
<protein>
    <submittedName>
        <fullName evidence="2">TIR domain-containing protein</fullName>
    </submittedName>
</protein>
<dbReference type="SUPFAM" id="SSF52200">
    <property type="entry name" value="Toll/Interleukin receptor TIR domain"/>
    <property type="match status" value="1"/>
</dbReference>
<dbReference type="InterPro" id="IPR035897">
    <property type="entry name" value="Toll_tir_struct_dom_sf"/>
</dbReference>
<comment type="caution">
    <text evidence="2">The sequence shown here is derived from an EMBL/GenBank/DDBJ whole genome shotgun (WGS) entry which is preliminary data.</text>
</comment>
<evidence type="ECO:0000313" key="2">
    <source>
        <dbReference type="EMBL" id="HAE3210496.1"/>
    </source>
</evidence>